<dbReference type="InterPro" id="IPR042216">
    <property type="entry name" value="MitoNEET_CISD"/>
</dbReference>
<evidence type="ECO:0000313" key="6">
    <source>
        <dbReference type="EMBL" id="MBB6147278.1"/>
    </source>
</evidence>
<dbReference type="Pfam" id="PF09360">
    <property type="entry name" value="zf-CDGSH"/>
    <property type="match status" value="1"/>
</dbReference>
<reference evidence="6 7" key="1">
    <citation type="submission" date="2020-08" db="EMBL/GenBank/DDBJ databases">
        <title>Genomic Encyclopedia of Type Strains, Phase IV (KMG-IV): sequencing the most valuable type-strain genomes for metagenomic binning, comparative biology and taxonomic classification.</title>
        <authorList>
            <person name="Goeker M."/>
        </authorList>
    </citation>
    <scope>NUCLEOTIDE SEQUENCE [LARGE SCALE GENOMIC DNA]</scope>
    <source>
        <strain evidence="6 7">DSM 103733</strain>
    </source>
</reference>
<dbReference type="Proteomes" id="UP000538666">
    <property type="component" value="Unassembled WGS sequence"/>
</dbReference>
<dbReference type="RefSeq" id="WP_050060241.1">
    <property type="nucleotide sequence ID" value="NZ_JACHEK010000013.1"/>
</dbReference>
<dbReference type="OrthoDB" id="9795032at2"/>
<dbReference type="AlphaFoldDB" id="A0A841K9P4"/>
<evidence type="ECO:0000259" key="5">
    <source>
        <dbReference type="SMART" id="SM00704"/>
    </source>
</evidence>
<dbReference type="SMART" id="SM00704">
    <property type="entry name" value="ZnF_CDGSH"/>
    <property type="match status" value="1"/>
</dbReference>
<dbReference type="GO" id="GO:0046872">
    <property type="term" value="F:metal ion binding"/>
    <property type="evidence" value="ECO:0007669"/>
    <property type="project" value="UniProtKB-KW"/>
</dbReference>
<keyword evidence="7" id="KW-1185">Reference proteome</keyword>
<evidence type="ECO:0000313" key="7">
    <source>
        <dbReference type="Proteomes" id="UP000538666"/>
    </source>
</evidence>
<evidence type="ECO:0000256" key="2">
    <source>
        <dbReference type="ARBA" id="ARBA00022723"/>
    </source>
</evidence>
<organism evidence="6 7">
    <name type="scientific">Silvibacterium bohemicum</name>
    <dbReference type="NCBI Taxonomy" id="1577686"/>
    <lineage>
        <taxon>Bacteria</taxon>
        <taxon>Pseudomonadati</taxon>
        <taxon>Acidobacteriota</taxon>
        <taxon>Terriglobia</taxon>
        <taxon>Terriglobales</taxon>
        <taxon>Acidobacteriaceae</taxon>
        <taxon>Silvibacterium</taxon>
    </lineage>
</organism>
<evidence type="ECO:0000256" key="4">
    <source>
        <dbReference type="ARBA" id="ARBA00023014"/>
    </source>
</evidence>
<dbReference type="GO" id="GO:0005737">
    <property type="term" value="C:cytoplasm"/>
    <property type="evidence" value="ECO:0007669"/>
    <property type="project" value="UniProtKB-ARBA"/>
</dbReference>
<name>A0A841K9P4_9BACT</name>
<proteinExistence type="predicted"/>
<evidence type="ECO:0000256" key="1">
    <source>
        <dbReference type="ARBA" id="ARBA00022714"/>
    </source>
</evidence>
<keyword evidence="3" id="KW-0408">Iron</keyword>
<feature type="domain" description="Iron-binding zinc finger CDGSH type" evidence="5">
    <location>
        <begin position="23"/>
        <end position="64"/>
    </location>
</feature>
<comment type="caution">
    <text evidence="6">The sequence shown here is derived from an EMBL/GenBank/DDBJ whole genome shotgun (WGS) entry which is preliminary data.</text>
</comment>
<keyword evidence="2" id="KW-0479">Metal-binding</keyword>
<gene>
    <name evidence="6" type="ORF">HNQ77_005272</name>
</gene>
<keyword evidence="1" id="KW-0001">2Fe-2S</keyword>
<protein>
    <submittedName>
        <fullName evidence="6">CDGSH-type Zn-finger protein</fullName>
    </submittedName>
</protein>
<keyword evidence="4" id="KW-0411">Iron-sulfur</keyword>
<dbReference type="InterPro" id="IPR018967">
    <property type="entry name" value="FeS-contain_CDGSH-typ"/>
</dbReference>
<accession>A0A841K9P4</accession>
<dbReference type="EMBL" id="JACHEK010000013">
    <property type="protein sequence ID" value="MBB6147278.1"/>
    <property type="molecule type" value="Genomic_DNA"/>
</dbReference>
<evidence type="ECO:0000256" key="3">
    <source>
        <dbReference type="ARBA" id="ARBA00023004"/>
    </source>
</evidence>
<dbReference type="GO" id="GO:0051537">
    <property type="term" value="F:2 iron, 2 sulfur cluster binding"/>
    <property type="evidence" value="ECO:0007669"/>
    <property type="project" value="UniProtKB-KW"/>
</dbReference>
<sequence>MAENEVKITVRPNGPFRVEGSIKLVDAQGGEWDLTGKPAISLCRCGASANKPFCDGAHSKIGFQAQDSAPPPVVPQTATENT</sequence>
<dbReference type="Gene3D" id="3.40.5.90">
    <property type="entry name" value="CDGSH iron-sulfur domain, mitoNEET-type"/>
    <property type="match status" value="1"/>
</dbReference>